<reference evidence="1 2" key="1">
    <citation type="submission" date="2016-07" db="EMBL/GenBank/DDBJ databases">
        <title>A clinical isolate of carbapenem-resistant Streptococcus oralis with altered penicillin binding proteins.</title>
        <authorList>
            <person name="Kanji J.N."/>
            <person name="Bharat A."/>
            <person name="Naidu P."/>
            <person name="Martin I."/>
            <person name="Mulvey M.R."/>
            <person name="Panaro C.D."/>
        </authorList>
    </citation>
    <scope>NUCLEOTIDE SEQUENCE [LARGE SCALE GENOMIC DNA]</scope>
    <source>
        <strain evidence="1 2">SC15-3744</strain>
    </source>
</reference>
<dbReference type="AlphaFoldDB" id="A0A1L8Q6Y4"/>
<protein>
    <submittedName>
        <fullName evidence="1">Uncharacterized protein</fullName>
    </submittedName>
</protein>
<evidence type="ECO:0000313" key="2">
    <source>
        <dbReference type="Proteomes" id="UP000183671"/>
    </source>
</evidence>
<comment type="caution">
    <text evidence="1">The sequence shown here is derived from an EMBL/GenBank/DDBJ whole genome shotgun (WGS) entry which is preliminary data.</text>
</comment>
<name>A0A1L8Q6Y4_STROR</name>
<dbReference type="Proteomes" id="UP000183671">
    <property type="component" value="Unassembled WGS sequence"/>
</dbReference>
<gene>
    <name evidence="1" type="ORF">BBP19_01470</name>
</gene>
<sequence length="187" mass="22216">MGKIEWDKIKTRLAALLVIDEYRTDPNKTWLRLIVKTEESYGIRYLIDNGSGDSLDVIFTDKIILIKGFDHESSLSQFAADEWNQDIIDGFYKGLDEKYQNLYSEEQKDETTLFIWYDGQEHQDSHQEQDGGEWLLSYFFDSFEKFHEFVTDYYSITVDENLLRKLYNQGQLSEVELEQLIPTFWTD</sequence>
<proteinExistence type="predicted"/>
<dbReference type="RefSeq" id="WP_071850990.1">
    <property type="nucleotide sequence ID" value="NZ_MBDM01000001.1"/>
</dbReference>
<dbReference type="EMBL" id="MBDM01000001">
    <property type="protein sequence ID" value="OJG03276.1"/>
    <property type="molecule type" value="Genomic_DNA"/>
</dbReference>
<evidence type="ECO:0000313" key="1">
    <source>
        <dbReference type="EMBL" id="OJG03276.1"/>
    </source>
</evidence>
<organism evidence="1 2">
    <name type="scientific">Streptococcus oralis</name>
    <dbReference type="NCBI Taxonomy" id="1303"/>
    <lineage>
        <taxon>Bacteria</taxon>
        <taxon>Bacillati</taxon>
        <taxon>Bacillota</taxon>
        <taxon>Bacilli</taxon>
        <taxon>Lactobacillales</taxon>
        <taxon>Streptococcaceae</taxon>
        <taxon>Streptococcus</taxon>
    </lineage>
</organism>
<accession>A0A1L8Q6Y4</accession>